<dbReference type="Gene3D" id="3.40.50.300">
    <property type="entry name" value="P-loop containing nucleotide triphosphate hydrolases"/>
    <property type="match status" value="1"/>
</dbReference>
<reference evidence="1 2" key="1">
    <citation type="submission" date="2018-05" db="EMBL/GenBank/DDBJ databases">
        <title>Genetic diversity of glacier-inhabiting Cryobacterium bacteria in China and description of Cryobacterium mengkeensis sp. nov. and Arthrobacter glacialis sp. nov.</title>
        <authorList>
            <person name="Liu Q."/>
            <person name="Xin Y.-H."/>
        </authorList>
    </citation>
    <scope>NUCLEOTIDE SEQUENCE [LARGE SCALE GENOMIC DNA]</scope>
    <source>
        <strain evidence="1 2">LI2</strain>
    </source>
</reference>
<dbReference type="Gene3D" id="3.60.21.10">
    <property type="match status" value="1"/>
</dbReference>
<proteinExistence type="predicted"/>
<dbReference type="SUPFAM" id="SSF56300">
    <property type="entry name" value="Metallo-dependent phosphatases"/>
    <property type="match status" value="1"/>
</dbReference>
<sequence>MLVRAGACEWLGKVHIAGAHFLPFEVLSSDFFRGLVSNDESDQSAKKAAFESLNFVAGRRLDVGLLTVVDATNVRPDARRELVQLARDQDILPVAVVLDVPEEVCLRRDELRDDRILGTTVIRRRHDQLRHSLKSLRREGFRTVHVFRGEVEIAAASFRRDPLLDDFTGDDGPLDVIGDVDASHAQGRRAVFVGDLVNRGPDIPGVLRLLMGMVRGSHARAVPVNREDKLVRALKGRKVRGRPSPRVQSFAVYGDMTGETDHMARRFRYAWVWATGGCHGPLGTRQRWRPNG</sequence>
<dbReference type="EMBL" id="QJVD01000006">
    <property type="protein sequence ID" value="PYI68104.1"/>
    <property type="molecule type" value="Genomic_DNA"/>
</dbReference>
<accession>A0A2V5LC38</accession>
<dbReference type="SUPFAM" id="SSF52540">
    <property type="entry name" value="P-loop containing nucleoside triphosphate hydrolases"/>
    <property type="match status" value="1"/>
</dbReference>
<dbReference type="PANTHER" id="PTHR12435">
    <property type="match status" value="1"/>
</dbReference>
<dbReference type="Proteomes" id="UP000247832">
    <property type="component" value="Unassembled WGS sequence"/>
</dbReference>
<dbReference type="AlphaFoldDB" id="A0A2V5LC38"/>
<dbReference type="RefSeq" id="WP_110500320.1">
    <property type="nucleotide sequence ID" value="NZ_QJVD01000006.1"/>
</dbReference>
<evidence type="ECO:0000313" key="2">
    <source>
        <dbReference type="Proteomes" id="UP000247832"/>
    </source>
</evidence>
<gene>
    <name evidence="1" type="ORF">CVV68_07130</name>
</gene>
<protein>
    <submittedName>
        <fullName evidence="1">Uncharacterized protein</fullName>
    </submittedName>
</protein>
<keyword evidence="2" id="KW-1185">Reference proteome</keyword>
<name>A0A2V5LC38_9MICC</name>
<dbReference type="InterPro" id="IPR027417">
    <property type="entry name" value="P-loop_NTPase"/>
</dbReference>
<organism evidence="1 2">
    <name type="scientific">Arthrobacter livingstonensis</name>
    <dbReference type="NCBI Taxonomy" id="670078"/>
    <lineage>
        <taxon>Bacteria</taxon>
        <taxon>Bacillati</taxon>
        <taxon>Actinomycetota</taxon>
        <taxon>Actinomycetes</taxon>
        <taxon>Micrococcales</taxon>
        <taxon>Micrococcaceae</taxon>
        <taxon>Arthrobacter</taxon>
    </lineage>
</organism>
<evidence type="ECO:0000313" key="1">
    <source>
        <dbReference type="EMBL" id="PYI68104.1"/>
    </source>
</evidence>
<comment type="caution">
    <text evidence="1">The sequence shown here is derived from an EMBL/GenBank/DDBJ whole genome shotgun (WGS) entry which is preliminary data.</text>
</comment>
<dbReference type="InterPro" id="IPR029052">
    <property type="entry name" value="Metallo-depent_PP-like"/>
</dbReference>
<dbReference type="Pfam" id="PF13671">
    <property type="entry name" value="AAA_33"/>
    <property type="match status" value="1"/>
</dbReference>